<name>A0A4P7DA04_9BURK</name>
<dbReference type="Gene3D" id="1.20.1290.10">
    <property type="entry name" value="AhpD-like"/>
    <property type="match status" value="1"/>
</dbReference>
<dbReference type="Proteomes" id="UP000295727">
    <property type="component" value="Chromosome 4"/>
</dbReference>
<dbReference type="PANTHER" id="PTHR34846:SF11">
    <property type="entry name" value="4-CARBOXYMUCONOLACTONE DECARBOXYLASE FAMILY PROTEIN (AFU_ORTHOLOGUE AFUA_6G11590)"/>
    <property type="match status" value="1"/>
</dbReference>
<sequence>MSRHQRSSLWPKNQFRVPIANPAVLGGSQRKLFETLTATWVKSANQLGVQATTEDGRLIGPFNVLQLHPEVSEKLSDFQFAESTHTILSPQVRELVILMVGAVWGAHHELYAQNSVGREAGLSDHAIATLAKWDIAGELNDQEMIAALLTYDLLTHHRVDDGLHRRAEQAFGTTGLFDITAVMGVYLTVCTGLILFDVPVPCAAADPRKSSDALERP</sequence>
<gene>
    <name evidence="1" type="ORF">E1956_42165</name>
</gene>
<organism evidence="1 2">
    <name type="scientific">Paraburkholderia pallida</name>
    <dbReference type="NCBI Taxonomy" id="2547399"/>
    <lineage>
        <taxon>Bacteria</taxon>
        <taxon>Pseudomonadati</taxon>
        <taxon>Pseudomonadota</taxon>
        <taxon>Betaproteobacteria</taxon>
        <taxon>Burkholderiales</taxon>
        <taxon>Burkholderiaceae</taxon>
        <taxon>Paraburkholderia</taxon>
    </lineage>
</organism>
<reference evidence="1 2" key="1">
    <citation type="submission" date="2019-03" db="EMBL/GenBank/DDBJ databases">
        <title>Paraburkholderia sp. 7MH5, isolated from subtropical forest soil.</title>
        <authorList>
            <person name="Gao Z.-H."/>
            <person name="Qiu L.-H."/>
        </authorList>
    </citation>
    <scope>NUCLEOTIDE SEQUENCE [LARGE SCALE GENOMIC DNA]</scope>
    <source>
        <strain evidence="1 2">7MH5</strain>
    </source>
</reference>
<dbReference type="InterPro" id="IPR029032">
    <property type="entry name" value="AhpD-like"/>
</dbReference>
<dbReference type="PANTHER" id="PTHR34846">
    <property type="entry name" value="4-CARBOXYMUCONOLACTONE DECARBOXYLASE FAMILY PROTEIN (AFU_ORTHOLOGUE AFUA_6G11590)"/>
    <property type="match status" value="1"/>
</dbReference>
<proteinExistence type="predicted"/>
<dbReference type="SUPFAM" id="SSF69118">
    <property type="entry name" value="AhpD-like"/>
    <property type="match status" value="1"/>
</dbReference>
<dbReference type="EMBL" id="CP038151">
    <property type="protein sequence ID" value="QBR03704.1"/>
    <property type="molecule type" value="Genomic_DNA"/>
</dbReference>
<accession>A0A4P7DA04</accession>
<evidence type="ECO:0000313" key="1">
    <source>
        <dbReference type="EMBL" id="QBR03704.1"/>
    </source>
</evidence>
<dbReference type="AlphaFoldDB" id="A0A4P7DA04"/>
<keyword evidence="2" id="KW-1185">Reference proteome</keyword>
<protein>
    <submittedName>
        <fullName evidence="1">Carboxymuconolactone decarboxylase family protein</fullName>
    </submittedName>
</protein>
<dbReference type="KEGG" id="ppai:E1956_42165"/>
<dbReference type="OrthoDB" id="5987308at2"/>
<evidence type="ECO:0000313" key="2">
    <source>
        <dbReference type="Proteomes" id="UP000295727"/>
    </source>
</evidence>